<evidence type="ECO:0000313" key="3">
    <source>
        <dbReference type="EMBL" id="GAA0471365.1"/>
    </source>
</evidence>
<evidence type="ECO:0000313" key="4">
    <source>
        <dbReference type="Proteomes" id="UP001499895"/>
    </source>
</evidence>
<feature type="domain" description="AMP-dependent synthetase/ligase" evidence="2">
    <location>
        <begin position="39"/>
        <end position="397"/>
    </location>
</feature>
<dbReference type="Pfam" id="PF00501">
    <property type="entry name" value="AMP-binding"/>
    <property type="match status" value="1"/>
</dbReference>
<dbReference type="Proteomes" id="UP001499895">
    <property type="component" value="Unassembled WGS sequence"/>
</dbReference>
<sequence length="575" mass="61926">MTDVTHTETVTETDTDTETGAGPAAAEIPPHGSLLHLLFDEQAARSPHQIAVRDARGSLTYAQLAQRSDWLAAHLAERLPRPGELVGLHLDRGTDVVVAMLAVLKSGHTYVPLDPGYPAERLLFTAGDARLGLIVSDQPVPADLARLPLLRLDDLVQPAAPVPAPRPAVDDGAPAYVIYTSGSTGRPKGVQVPHRNVAALVRACARRYELRKDDVWTLFHSYSFDFSVWEIWGALLSGGTLVVVPHRTAASPQATLDLLSNEGVTVFNVVPSVFRHLVRAARRTGTTPTALRYVIFGGESVDIRDVRAWRAVARRDTRFVNTYGITEATVFVTYRLFTDQELDRAPDAPEGSAFALDIGEPLDGWELRVVGEDGAPVRPGETGEILVAGSGVALGYLHRPELTAQRFPLLAHPGGAPRRHYRSGDLARLLPDGTFCYAGRADDQVKINGFRIELGEVEARLRSAPGVRELVAVRTVSRIGEPMLTAFYTTPDTAPPADGGHGDREQAERLTAHARQVLPAHMVPGRFVRLGELPVNPSGKTDRKALSAWPGQAAPPPPADSPAAGPAPVRTPEGL</sequence>
<feature type="region of interest" description="Disordered" evidence="1">
    <location>
        <begin position="1"/>
        <end position="27"/>
    </location>
</feature>
<dbReference type="PROSITE" id="PS00455">
    <property type="entry name" value="AMP_BINDING"/>
    <property type="match status" value="1"/>
</dbReference>
<dbReference type="Gene3D" id="3.30.300.30">
    <property type="match status" value="1"/>
</dbReference>
<feature type="region of interest" description="Disordered" evidence="1">
    <location>
        <begin position="487"/>
        <end position="507"/>
    </location>
</feature>
<accession>A0ABN1AA11</accession>
<comment type="caution">
    <text evidence="3">The sequence shown here is derived from an EMBL/GenBank/DDBJ whole genome shotgun (WGS) entry which is preliminary data.</text>
</comment>
<organism evidence="3 4">
    <name type="scientific">Streptomyces stramineus</name>
    <dbReference type="NCBI Taxonomy" id="173861"/>
    <lineage>
        <taxon>Bacteria</taxon>
        <taxon>Bacillati</taxon>
        <taxon>Actinomycetota</taxon>
        <taxon>Actinomycetes</taxon>
        <taxon>Kitasatosporales</taxon>
        <taxon>Streptomycetaceae</taxon>
        <taxon>Streptomyces</taxon>
    </lineage>
</organism>
<dbReference type="EMBL" id="BAAAHB010000039">
    <property type="protein sequence ID" value="GAA0471365.1"/>
    <property type="molecule type" value="Genomic_DNA"/>
</dbReference>
<dbReference type="InterPro" id="IPR000873">
    <property type="entry name" value="AMP-dep_synth/lig_dom"/>
</dbReference>
<protein>
    <recommendedName>
        <fullName evidence="2">AMP-dependent synthetase/ligase domain-containing protein</fullName>
    </recommendedName>
</protein>
<proteinExistence type="predicted"/>
<feature type="compositionally biased region" description="Low complexity" evidence="1">
    <location>
        <begin position="1"/>
        <end position="10"/>
    </location>
</feature>
<dbReference type="InterPro" id="IPR042099">
    <property type="entry name" value="ANL_N_sf"/>
</dbReference>
<feature type="region of interest" description="Disordered" evidence="1">
    <location>
        <begin position="534"/>
        <end position="575"/>
    </location>
</feature>
<evidence type="ECO:0000256" key="1">
    <source>
        <dbReference type="SAM" id="MobiDB-lite"/>
    </source>
</evidence>
<dbReference type="InterPro" id="IPR010071">
    <property type="entry name" value="AA_adenyl_dom"/>
</dbReference>
<dbReference type="RefSeq" id="WP_344091911.1">
    <property type="nucleotide sequence ID" value="NZ_BAAAHB010000039.1"/>
</dbReference>
<evidence type="ECO:0000259" key="2">
    <source>
        <dbReference type="Pfam" id="PF00501"/>
    </source>
</evidence>
<name>A0ABN1AA11_9ACTN</name>
<dbReference type="InterPro" id="IPR020845">
    <property type="entry name" value="AMP-binding_CS"/>
</dbReference>
<reference evidence="3 4" key="1">
    <citation type="journal article" date="2019" name="Int. J. Syst. Evol. Microbiol.">
        <title>The Global Catalogue of Microorganisms (GCM) 10K type strain sequencing project: providing services to taxonomists for standard genome sequencing and annotation.</title>
        <authorList>
            <consortium name="The Broad Institute Genomics Platform"/>
            <consortium name="The Broad Institute Genome Sequencing Center for Infectious Disease"/>
            <person name="Wu L."/>
            <person name="Ma J."/>
        </authorList>
    </citation>
    <scope>NUCLEOTIDE SEQUENCE [LARGE SCALE GENOMIC DNA]</scope>
    <source>
        <strain evidence="3 4">JCM 10649</strain>
    </source>
</reference>
<dbReference type="NCBIfam" id="TIGR01733">
    <property type="entry name" value="AA-adenyl-dom"/>
    <property type="match status" value="1"/>
</dbReference>
<dbReference type="PANTHER" id="PTHR45527">
    <property type="entry name" value="NONRIBOSOMAL PEPTIDE SYNTHETASE"/>
    <property type="match status" value="1"/>
</dbReference>
<dbReference type="PANTHER" id="PTHR45527:SF1">
    <property type="entry name" value="FATTY ACID SYNTHASE"/>
    <property type="match status" value="1"/>
</dbReference>
<dbReference type="SUPFAM" id="SSF56801">
    <property type="entry name" value="Acetyl-CoA synthetase-like"/>
    <property type="match status" value="1"/>
</dbReference>
<keyword evidence="4" id="KW-1185">Reference proteome</keyword>
<dbReference type="Gene3D" id="3.40.50.12780">
    <property type="entry name" value="N-terminal domain of ligase-like"/>
    <property type="match status" value="1"/>
</dbReference>
<gene>
    <name evidence="3" type="ORF">GCM10009544_36780</name>
</gene>
<dbReference type="InterPro" id="IPR045851">
    <property type="entry name" value="AMP-bd_C_sf"/>
</dbReference>